<accession>A0ABQ7EYJ1</accession>
<dbReference type="EMBL" id="QGKV02000297">
    <property type="protein sequence ID" value="KAF3608723.1"/>
    <property type="molecule type" value="Genomic_DNA"/>
</dbReference>
<keyword evidence="2" id="KW-1185">Reference proteome</keyword>
<name>A0ABQ7EYJ1_BRACR</name>
<evidence type="ECO:0000313" key="1">
    <source>
        <dbReference type="EMBL" id="KAF3608723.1"/>
    </source>
</evidence>
<gene>
    <name evidence="1" type="ORF">DY000_02050402</name>
</gene>
<evidence type="ECO:0000313" key="2">
    <source>
        <dbReference type="Proteomes" id="UP000266723"/>
    </source>
</evidence>
<dbReference type="Proteomes" id="UP000266723">
    <property type="component" value="Unassembled WGS sequence"/>
</dbReference>
<comment type="caution">
    <text evidence="1">The sequence shown here is derived from an EMBL/GenBank/DDBJ whole genome shotgun (WGS) entry which is preliminary data.</text>
</comment>
<reference evidence="1 2" key="1">
    <citation type="journal article" date="2020" name="BMC Genomics">
        <title>Intraspecific diversification of the crop wild relative Brassica cretica Lam. using demographic model selection.</title>
        <authorList>
            <person name="Kioukis A."/>
            <person name="Michalopoulou V.A."/>
            <person name="Briers L."/>
            <person name="Pirintsos S."/>
            <person name="Studholme D.J."/>
            <person name="Pavlidis P."/>
            <person name="Sarris P.F."/>
        </authorList>
    </citation>
    <scope>NUCLEOTIDE SEQUENCE [LARGE SCALE GENOMIC DNA]</scope>
    <source>
        <strain evidence="2">cv. PFS-1207/04</strain>
    </source>
</reference>
<protein>
    <submittedName>
        <fullName evidence="1">Uncharacterized protein</fullName>
    </submittedName>
</protein>
<proteinExistence type="predicted"/>
<sequence>MEQGTPNNRTSMDIHWPPMYRITSGFMDSILRQLPYTRRSPRRPSAQAFIRQELLTSQRSWFAPTIKRSSELLINSNRQKRS</sequence>
<organism evidence="1 2">
    <name type="scientific">Brassica cretica</name>
    <name type="common">Mustard</name>
    <dbReference type="NCBI Taxonomy" id="69181"/>
    <lineage>
        <taxon>Eukaryota</taxon>
        <taxon>Viridiplantae</taxon>
        <taxon>Streptophyta</taxon>
        <taxon>Embryophyta</taxon>
        <taxon>Tracheophyta</taxon>
        <taxon>Spermatophyta</taxon>
        <taxon>Magnoliopsida</taxon>
        <taxon>eudicotyledons</taxon>
        <taxon>Gunneridae</taxon>
        <taxon>Pentapetalae</taxon>
        <taxon>rosids</taxon>
        <taxon>malvids</taxon>
        <taxon>Brassicales</taxon>
        <taxon>Brassicaceae</taxon>
        <taxon>Brassiceae</taxon>
        <taxon>Brassica</taxon>
    </lineage>
</organism>